<organism evidence="1">
    <name type="scientific">Rhizophora mucronata</name>
    <name type="common">Asiatic mangrove</name>
    <dbReference type="NCBI Taxonomy" id="61149"/>
    <lineage>
        <taxon>Eukaryota</taxon>
        <taxon>Viridiplantae</taxon>
        <taxon>Streptophyta</taxon>
        <taxon>Embryophyta</taxon>
        <taxon>Tracheophyta</taxon>
        <taxon>Spermatophyta</taxon>
        <taxon>Magnoliopsida</taxon>
        <taxon>eudicotyledons</taxon>
        <taxon>Gunneridae</taxon>
        <taxon>Pentapetalae</taxon>
        <taxon>rosids</taxon>
        <taxon>fabids</taxon>
        <taxon>Malpighiales</taxon>
        <taxon>Rhizophoraceae</taxon>
        <taxon>Rhizophora</taxon>
    </lineage>
</organism>
<reference evidence="1" key="1">
    <citation type="submission" date="2018-02" db="EMBL/GenBank/DDBJ databases">
        <title>Rhizophora mucronata_Transcriptome.</title>
        <authorList>
            <person name="Meera S.P."/>
            <person name="Sreeshan A."/>
            <person name="Augustine A."/>
        </authorList>
    </citation>
    <scope>NUCLEOTIDE SEQUENCE</scope>
    <source>
        <tissue evidence="1">Leaf</tissue>
    </source>
</reference>
<sequence length="37" mass="4232">MSTIEQKPCFKIGKEKKAAVNETRLKNSARDPNKRTL</sequence>
<protein>
    <submittedName>
        <fullName evidence="1">Uncharacterized protein</fullName>
    </submittedName>
</protein>
<dbReference type="EMBL" id="GGEC01070718">
    <property type="protein sequence ID" value="MBX51202.1"/>
    <property type="molecule type" value="Transcribed_RNA"/>
</dbReference>
<name>A0A2P2P907_RHIMU</name>
<accession>A0A2P2P907</accession>
<proteinExistence type="predicted"/>
<evidence type="ECO:0000313" key="1">
    <source>
        <dbReference type="EMBL" id="MBX51202.1"/>
    </source>
</evidence>
<dbReference type="AlphaFoldDB" id="A0A2P2P907"/>